<accession>A0A834XZA1</accession>
<evidence type="ECO:0000313" key="2">
    <source>
        <dbReference type="EMBL" id="KAF7993909.1"/>
    </source>
</evidence>
<dbReference type="AlphaFoldDB" id="A0A834XZA1"/>
<comment type="caution">
    <text evidence="2">The sequence shown here is derived from an EMBL/GenBank/DDBJ whole genome shotgun (WGS) entry which is preliminary data.</text>
</comment>
<dbReference type="PANTHER" id="PTHR11012:SF30">
    <property type="entry name" value="PROTEIN KINASE-LIKE DOMAIN-CONTAINING"/>
    <property type="match status" value="1"/>
</dbReference>
<proteinExistence type="predicted"/>
<reference evidence="2 3" key="1">
    <citation type="submission" date="2020-08" db="EMBL/GenBank/DDBJ databases">
        <title>Aphidius gifuensis genome sequencing and assembly.</title>
        <authorList>
            <person name="Du Z."/>
        </authorList>
    </citation>
    <scope>NUCLEOTIDE SEQUENCE [LARGE SCALE GENOMIC DNA]</scope>
    <source>
        <strain evidence="2">YNYX2018</strain>
        <tissue evidence="2">Adults</tissue>
    </source>
</reference>
<gene>
    <name evidence="2" type="ORF">HCN44_011178</name>
</gene>
<dbReference type="SMART" id="SM00587">
    <property type="entry name" value="CHK"/>
    <property type="match status" value="1"/>
</dbReference>
<name>A0A834XZA1_APHGI</name>
<sequence>MENTQSDIDFIMTDLLPEMVYNRCFCDPNSREFVEFESANIHQSKKNNINSIRKLYKGQVIVQFSGEPKVFSVIIKLLPNDQSPSNYNDDIYGYFLNEEMFYNKIIKKYKLDIYPKCFVADMGKYGRPVIVLEDLESFGYHNIHEDDDKLDEDHLNLLVKSIAKFHGRGMKIKRDEFNDFREFYAKLVTPVSNDDYIKTINKAFNDLKDNLTTDLAQKWYNKIENTSLIMDHQFNKFITICHGCFNKEHWLFKYDNNNKPIDIKILGWNNMIYTNVIYDLKFILEKFSDNLNFNKIHDIFHEYFCNIIIEYNEQSNEKLYREFLLTYYYPNIILNNKTRENEIEIIKLLDKL</sequence>
<dbReference type="InterPro" id="IPR004119">
    <property type="entry name" value="EcKL"/>
</dbReference>
<dbReference type="PANTHER" id="PTHR11012">
    <property type="entry name" value="PROTEIN KINASE-LIKE DOMAIN-CONTAINING"/>
    <property type="match status" value="1"/>
</dbReference>
<protein>
    <recommendedName>
        <fullName evidence="1">CHK kinase-like domain-containing protein</fullName>
    </recommendedName>
</protein>
<dbReference type="EMBL" id="JACMRX010000003">
    <property type="protein sequence ID" value="KAF7993909.1"/>
    <property type="molecule type" value="Genomic_DNA"/>
</dbReference>
<evidence type="ECO:0000313" key="3">
    <source>
        <dbReference type="Proteomes" id="UP000639338"/>
    </source>
</evidence>
<dbReference type="Pfam" id="PF02958">
    <property type="entry name" value="EcKL"/>
    <property type="match status" value="1"/>
</dbReference>
<evidence type="ECO:0000259" key="1">
    <source>
        <dbReference type="SMART" id="SM00587"/>
    </source>
</evidence>
<dbReference type="InterPro" id="IPR011009">
    <property type="entry name" value="Kinase-like_dom_sf"/>
</dbReference>
<dbReference type="SUPFAM" id="SSF56112">
    <property type="entry name" value="Protein kinase-like (PK-like)"/>
    <property type="match status" value="1"/>
</dbReference>
<organism evidence="2 3">
    <name type="scientific">Aphidius gifuensis</name>
    <name type="common">Parasitoid wasp</name>
    <dbReference type="NCBI Taxonomy" id="684658"/>
    <lineage>
        <taxon>Eukaryota</taxon>
        <taxon>Metazoa</taxon>
        <taxon>Ecdysozoa</taxon>
        <taxon>Arthropoda</taxon>
        <taxon>Hexapoda</taxon>
        <taxon>Insecta</taxon>
        <taxon>Pterygota</taxon>
        <taxon>Neoptera</taxon>
        <taxon>Endopterygota</taxon>
        <taxon>Hymenoptera</taxon>
        <taxon>Apocrita</taxon>
        <taxon>Ichneumonoidea</taxon>
        <taxon>Braconidae</taxon>
        <taxon>Aphidiinae</taxon>
        <taxon>Aphidius</taxon>
    </lineage>
</organism>
<feature type="domain" description="CHK kinase-like" evidence="1">
    <location>
        <begin position="130"/>
        <end position="310"/>
    </location>
</feature>
<keyword evidence="3" id="KW-1185">Reference proteome</keyword>
<dbReference type="Proteomes" id="UP000639338">
    <property type="component" value="Unassembled WGS sequence"/>
</dbReference>
<dbReference type="OrthoDB" id="191037at2759"/>
<dbReference type="InterPro" id="IPR015897">
    <property type="entry name" value="CHK_kinase-like"/>
</dbReference>